<dbReference type="InterPro" id="IPR032710">
    <property type="entry name" value="NTF2-like_dom_sf"/>
</dbReference>
<dbReference type="InterPro" id="IPR009959">
    <property type="entry name" value="Cyclase_SnoaL-like"/>
</dbReference>
<protein>
    <recommendedName>
        <fullName evidence="4">SnoaL-like domain-containing protein</fullName>
    </recommendedName>
</protein>
<comment type="caution">
    <text evidence="2">The sequence shown here is derived from an EMBL/GenBank/DDBJ whole genome shotgun (WGS) entry which is preliminary data.</text>
</comment>
<accession>A0A1V9EKH4</accession>
<evidence type="ECO:0000313" key="3">
    <source>
        <dbReference type="Proteomes" id="UP000192276"/>
    </source>
</evidence>
<dbReference type="Pfam" id="PF07366">
    <property type="entry name" value="SnoaL"/>
    <property type="match status" value="1"/>
</dbReference>
<gene>
    <name evidence="2" type="ORF">A4R26_07945</name>
</gene>
<name>A0A1V9EKH4_9BACT</name>
<dbReference type="PANTHER" id="PTHR38436">
    <property type="entry name" value="POLYKETIDE CYCLASE SNOAL-LIKE DOMAIN"/>
    <property type="match status" value="1"/>
</dbReference>
<dbReference type="OrthoDB" id="9182871at2"/>
<dbReference type="EMBL" id="LWBP01000243">
    <property type="protein sequence ID" value="OQP46648.1"/>
    <property type="molecule type" value="Genomic_DNA"/>
</dbReference>
<dbReference type="SUPFAM" id="SSF54427">
    <property type="entry name" value="NTF2-like"/>
    <property type="match status" value="1"/>
</dbReference>
<evidence type="ECO:0000256" key="1">
    <source>
        <dbReference type="SAM" id="MobiDB-lite"/>
    </source>
</evidence>
<evidence type="ECO:0000313" key="2">
    <source>
        <dbReference type="EMBL" id="OQP46648.1"/>
    </source>
</evidence>
<evidence type="ECO:0008006" key="4">
    <source>
        <dbReference type="Google" id="ProtNLM"/>
    </source>
</evidence>
<dbReference type="Proteomes" id="UP000192276">
    <property type="component" value="Unassembled WGS sequence"/>
</dbReference>
<organism evidence="2 3">
    <name type="scientific">Niastella populi</name>
    <dbReference type="NCBI Taxonomy" id="550983"/>
    <lineage>
        <taxon>Bacteria</taxon>
        <taxon>Pseudomonadati</taxon>
        <taxon>Bacteroidota</taxon>
        <taxon>Chitinophagia</taxon>
        <taxon>Chitinophagales</taxon>
        <taxon>Chitinophagaceae</taxon>
        <taxon>Niastella</taxon>
    </lineage>
</organism>
<proteinExistence type="predicted"/>
<dbReference type="PANTHER" id="PTHR38436:SF1">
    <property type="entry name" value="ESTER CYCLASE"/>
    <property type="match status" value="1"/>
</dbReference>
<dbReference type="STRING" id="550983.A4R26_07945"/>
<sequence length="182" mass="19859">MKKMIALLAVATALFTACETNTDKTEGGTGEGNMADTATAESKSERNKKVVMASMEAMMANNVDEAFKNVAPDAVDYNDGSMPAVKGKDSIMNMVKGWMNAFPDNKGTDLKYVADGDWVMVWGEWSGTWKNDFMGARATNKTYKMKDVDIFKLNDAGQIVEHHNVQSPNTMATQVGMAPPKK</sequence>
<dbReference type="GO" id="GO:0030638">
    <property type="term" value="P:polyketide metabolic process"/>
    <property type="evidence" value="ECO:0007669"/>
    <property type="project" value="InterPro"/>
</dbReference>
<dbReference type="RefSeq" id="WP_081170719.1">
    <property type="nucleotide sequence ID" value="NZ_LWBP01000243.1"/>
</dbReference>
<reference evidence="3" key="1">
    <citation type="submission" date="2016-04" db="EMBL/GenBank/DDBJ databases">
        <authorList>
            <person name="Chen L."/>
            <person name="Zhuang W."/>
            <person name="Wang G."/>
        </authorList>
    </citation>
    <scope>NUCLEOTIDE SEQUENCE [LARGE SCALE GENOMIC DNA]</scope>
    <source>
        <strain evidence="3">208</strain>
    </source>
</reference>
<dbReference type="PROSITE" id="PS51257">
    <property type="entry name" value="PROKAR_LIPOPROTEIN"/>
    <property type="match status" value="1"/>
</dbReference>
<dbReference type="AlphaFoldDB" id="A0A1V9EKH4"/>
<feature type="region of interest" description="Disordered" evidence="1">
    <location>
        <begin position="21"/>
        <end position="45"/>
    </location>
</feature>
<dbReference type="Gene3D" id="3.10.450.50">
    <property type="match status" value="1"/>
</dbReference>
<keyword evidence="3" id="KW-1185">Reference proteome</keyword>